<dbReference type="SMART" id="SM00850">
    <property type="entry name" value="LytTR"/>
    <property type="match status" value="1"/>
</dbReference>
<protein>
    <submittedName>
        <fullName evidence="2">Sensory transduction protein lytR</fullName>
    </submittedName>
</protein>
<dbReference type="Gene3D" id="2.40.50.1020">
    <property type="entry name" value="LytTr DNA-binding domain"/>
    <property type="match status" value="1"/>
</dbReference>
<gene>
    <name evidence="2" type="primary">lytR_6</name>
    <name evidence="2" type="ORF">NCTC11343_04158</name>
</gene>
<dbReference type="PANTHER" id="PTHR44591:SF3">
    <property type="entry name" value="RESPONSE REGULATORY DOMAIN-CONTAINING PROTEIN"/>
    <property type="match status" value="1"/>
</dbReference>
<dbReference type="RefSeq" id="WP_112375689.1">
    <property type="nucleotide sequence ID" value="NZ_CP069793.1"/>
</dbReference>
<organism evidence="2 3">
    <name type="scientific">Sphingobacterium multivorum</name>
    <dbReference type="NCBI Taxonomy" id="28454"/>
    <lineage>
        <taxon>Bacteria</taxon>
        <taxon>Pseudomonadati</taxon>
        <taxon>Bacteroidota</taxon>
        <taxon>Sphingobacteriia</taxon>
        <taxon>Sphingobacteriales</taxon>
        <taxon>Sphingobacteriaceae</taxon>
        <taxon>Sphingobacterium</taxon>
    </lineage>
</organism>
<dbReference type="InterPro" id="IPR001789">
    <property type="entry name" value="Sig_transdc_resp-reg_receiver"/>
</dbReference>
<evidence type="ECO:0000256" key="1">
    <source>
        <dbReference type="ARBA" id="ARBA00022553"/>
    </source>
</evidence>
<name>A0A2X2JEF8_SPHMU</name>
<dbReference type="Gene3D" id="3.40.50.2300">
    <property type="match status" value="1"/>
</dbReference>
<dbReference type="Pfam" id="PF04397">
    <property type="entry name" value="LytTR"/>
    <property type="match status" value="1"/>
</dbReference>
<dbReference type="SMART" id="SM00448">
    <property type="entry name" value="REC"/>
    <property type="match status" value="1"/>
</dbReference>
<dbReference type="PANTHER" id="PTHR44591">
    <property type="entry name" value="STRESS RESPONSE REGULATOR PROTEIN 1"/>
    <property type="match status" value="1"/>
</dbReference>
<dbReference type="GO" id="GO:0003677">
    <property type="term" value="F:DNA binding"/>
    <property type="evidence" value="ECO:0007669"/>
    <property type="project" value="InterPro"/>
</dbReference>
<dbReference type="GO" id="GO:0000160">
    <property type="term" value="P:phosphorelay signal transduction system"/>
    <property type="evidence" value="ECO:0007669"/>
    <property type="project" value="InterPro"/>
</dbReference>
<dbReference type="InterPro" id="IPR050595">
    <property type="entry name" value="Bact_response_regulator"/>
</dbReference>
<accession>A0A2X2JEF8</accession>
<dbReference type="GeneID" id="97182081"/>
<evidence type="ECO:0000313" key="2">
    <source>
        <dbReference type="EMBL" id="SPZ92104.1"/>
    </source>
</evidence>
<dbReference type="Proteomes" id="UP000251241">
    <property type="component" value="Unassembled WGS sequence"/>
</dbReference>
<dbReference type="AlphaFoldDB" id="A0A2X2JEF8"/>
<reference evidence="2 3" key="1">
    <citation type="submission" date="2018-06" db="EMBL/GenBank/DDBJ databases">
        <authorList>
            <consortium name="Pathogen Informatics"/>
            <person name="Doyle S."/>
        </authorList>
    </citation>
    <scope>NUCLEOTIDE SEQUENCE [LARGE SCALE GENOMIC DNA]</scope>
    <source>
        <strain evidence="2 3">NCTC11343</strain>
    </source>
</reference>
<proteinExistence type="predicted"/>
<dbReference type="PROSITE" id="PS50110">
    <property type="entry name" value="RESPONSE_REGULATORY"/>
    <property type="match status" value="1"/>
</dbReference>
<evidence type="ECO:0000313" key="3">
    <source>
        <dbReference type="Proteomes" id="UP000251241"/>
    </source>
</evidence>
<dbReference type="InterPro" id="IPR011006">
    <property type="entry name" value="CheY-like_superfamily"/>
</dbReference>
<sequence length="281" mass="32621">MKTIKRVLKQENRRKKIRVGILDDDPEMVEELKECVDLTVNFECVFSSTNPKETLLALRTLKLDVLFLDIEMPVIGGLDILPQLEDLKVSNPGIANMQVVVCSTNEAVGDKMFLYGVTDYFLKPFERDRYWKAIKNVKTKLMGLGLNDLDEKNNCFFYGRRGKERRRLEYDDILCIEAKNEQSWIWLDDKTFIEVNESFGDILTRLPKSKFAQIHRSFAVSLDQVTGITSTHVYLSEIELNRGEKGKYKYFDKWIEDNIITGILNKSGEIRLKARNHHVSD</sequence>
<dbReference type="Pfam" id="PF00072">
    <property type="entry name" value="Response_reg"/>
    <property type="match status" value="1"/>
</dbReference>
<dbReference type="EMBL" id="UAUU01000011">
    <property type="protein sequence ID" value="SPZ92104.1"/>
    <property type="molecule type" value="Genomic_DNA"/>
</dbReference>
<keyword evidence="1" id="KW-0597">Phosphoprotein</keyword>
<dbReference type="InterPro" id="IPR007492">
    <property type="entry name" value="LytTR_DNA-bd_dom"/>
</dbReference>
<dbReference type="SUPFAM" id="SSF52172">
    <property type="entry name" value="CheY-like"/>
    <property type="match status" value="1"/>
</dbReference>